<dbReference type="InterPro" id="IPR036135">
    <property type="entry name" value="MoeA_linker/N_sf"/>
</dbReference>
<dbReference type="UniPathway" id="UPA00344"/>
<reference evidence="4" key="1">
    <citation type="submission" date="2018-05" db="EMBL/GenBank/DDBJ databases">
        <authorList>
            <person name="Lanie J.A."/>
            <person name="Ng W.-L."/>
            <person name="Kazmierczak K.M."/>
            <person name="Andrzejewski T.M."/>
            <person name="Davidsen T.M."/>
            <person name="Wayne K.J."/>
            <person name="Tettelin H."/>
            <person name="Glass J.I."/>
            <person name="Rusch D."/>
            <person name="Podicherti R."/>
            <person name="Tsui H.-C.T."/>
            <person name="Winkler M.E."/>
        </authorList>
    </citation>
    <scope>NUCLEOTIDE SEQUENCE</scope>
</reference>
<evidence type="ECO:0000313" key="4">
    <source>
        <dbReference type="EMBL" id="SVA72288.1"/>
    </source>
</evidence>
<dbReference type="InterPro" id="IPR008284">
    <property type="entry name" value="MoCF_biosynth_CS"/>
</dbReference>
<protein>
    <recommendedName>
        <fullName evidence="3">MoaB/Mog domain-containing protein</fullName>
    </recommendedName>
</protein>
<dbReference type="Gene3D" id="2.40.340.10">
    <property type="entry name" value="MoeA, C-terminal, domain IV"/>
    <property type="match status" value="1"/>
</dbReference>
<dbReference type="Gene3D" id="3.40.980.10">
    <property type="entry name" value="MoaB/Mog-like domain"/>
    <property type="match status" value="1"/>
</dbReference>
<dbReference type="EMBL" id="UINC01017438">
    <property type="protein sequence ID" value="SVA72288.1"/>
    <property type="molecule type" value="Genomic_DNA"/>
</dbReference>
<dbReference type="Gene3D" id="3.90.105.10">
    <property type="entry name" value="Molybdopterin biosynthesis moea protein, domain 2"/>
    <property type="match status" value="1"/>
</dbReference>
<gene>
    <name evidence="4" type="ORF">METZ01_LOCUS125142</name>
</gene>
<dbReference type="InterPro" id="IPR036425">
    <property type="entry name" value="MoaB/Mog-like_dom_sf"/>
</dbReference>
<dbReference type="InterPro" id="IPR005110">
    <property type="entry name" value="MoeA_linker/N"/>
</dbReference>
<dbReference type="GO" id="GO:0061599">
    <property type="term" value="F:molybdopterin molybdotransferase activity"/>
    <property type="evidence" value="ECO:0007669"/>
    <property type="project" value="TreeGrafter"/>
</dbReference>
<dbReference type="SUPFAM" id="SSF53218">
    <property type="entry name" value="Molybdenum cofactor biosynthesis proteins"/>
    <property type="match status" value="1"/>
</dbReference>
<comment type="pathway">
    <text evidence="1">Cofactor biosynthesis; molybdopterin biosynthesis.</text>
</comment>
<dbReference type="PANTHER" id="PTHR10192:SF5">
    <property type="entry name" value="GEPHYRIN"/>
    <property type="match status" value="1"/>
</dbReference>
<keyword evidence="2" id="KW-0501">Molybdenum cofactor biosynthesis</keyword>
<dbReference type="SMART" id="SM00852">
    <property type="entry name" value="MoCF_biosynth"/>
    <property type="match status" value="1"/>
</dbReference>
<proteinExistence type="predicted"/>
<dbReference type="CDD" id="cd00887">
    <property type="entry name" value="MoeA"/>
    <property type="match status" value="1"/>
</dbReference>
<dbReference type="GO" id="GO:0006777">
    <property type="term" value="P:Mo-molybdopterin cofactor biosynthetic process"/>
    <property type="evidence" value="ECO:0007669"/>
    <property type="project" value="UniProtKB-KW"/>
</dbReference>
<dbReference type="PANTHER" id="PTHR10192">
    <property type="entry name" value="MOLYBDOPTERIN BIOSYNTHESIS PROTEIN"/>
    <property type="match status" value="1"/>
</dbReference>
<dbReference type="Gene3D" id="2.170.190.11">
    <property type="entry name" value="Molybdopterin biosynthesis moea protein, domain 3"/>
    <property type="match status" value="1"/>
</dbReference>
<dbReference type="SUPFAM" id="SSF63882">
    <property type="entry name" value="MoeA N-terminal region -like"/>
    <property type="match status" value="1"/>
</dbReference>
<evidence type="ECO:0000256" key="2">
    <source>
        <dbReference type="ARBA" id="ARBA00023150"/>
    </source>
</evidence>
<dbReference type="InterPro" id="IPR038987">
    <property type="entry name" value="MoeA-like"/>
</dbReference>
<dbReference type="AlphaFoldDB" id="A0A381Y5I9"/>
<sequence>MTQFLKVVSPKDAVAIVSDHLSRVTSEFVSTESSLKRILYRDIVAEIQLPEFVRSSMDGFSVKASNTFGATEDLPAYLEVVGEIGMGHQPVPSISAGQAVTAYTGGMLADGADAVVMVEHTAMTNDGLLQIFRPVAEGENTIRPGEDFDLGDSAGEKGDVITTGTLGALLALGIDKVKVFKQLTVGVISSGDELVAPEATTELGQTRDINVHTIAAQIQKLGMRYAKFPLIDDNIESLKFAGTEALGWCDALLFTSGSSLSNRDLTYQVIQSLGEPGVLAHGISLKPGKPTVLGVTSGKPVIGLPGNPVSALTVFDFVVDPILRHISGRKTAPALTVTAILQNDLPSERGRTDFVRVSLQETENSLKAVPVWGKSNSISVFSETVGYVQIPSDQSGLYKGTSVKVRLDE</sequence>
<dbReference type="Pfam" id="PF03454">
    <property type="entry name" value="MoeA_C"/>
    <property type="match status" value="1"/>
</dbReference>
<accession>A0A381Y5I9</accession>
<dbReference type="InterPro" id="IPR005111">
    <property type="entry name" value="MoeA_C_domain_IV"/>
</dbReference>
<dbReference type="Pfam" id="PF00994">
    <property type="entry name" value="MoCF_biosynth"/>
    <property type="match status" value="1"/>
</dbReference>
<evidence type="ECO:0000256" key="1">
    <source>
        <dbReference type="ARBA" id="ARBA00005046"/>
    </source>
</evidence>
<dbReference type="InterPro" id="IPR036688">
    <property type="entry name" value="MoeA_C_domain_IV_sf"/>
</dbReference>
<dbReference type="SUPFAM" id="SSF63867">
    <property type="entry name" value="MoeA C-terminal domain-like"/>
    <property type="match status" value="1"/>
</dbReference>
<dbReference type="GO" id="GO:0005737">
    <property type="term" value="C:cytoplasm"/>
    <property type="evidence" value="ECO:0007669"/>
    <property type="project" value="TreeGrafter"/>
</dbReference>
<evidence type="ECO:0000259" key="3">
    <source>
        <dbReference type="SMART" id="SM00852"/>
    </source>
</evidence>
<feature type="domain" description="MoaB/Mog" evidence="3">
    <location>
        <begin position="186"/>
        <end position="325"/>
    </location>
</feature>
<organism evidence="4">
    <name type="scientific">marine metagenome</name>
    <dbReference type="NCBI Taxonomy" id="408172"/>
    <lineage>
        <taxon>unclassified sequences</taxon>
        <taxon>metagenomes</taxon>
        <taxon>ecological metagenomes</taxon>
    </lineage>
</organism>
<name>A0A381Y5I9_9ZZZZ</name>
<dbReference type="Pfam" id="PF03453">
    <property type="entry name" value="MoeA_N"/>
    <property type="match status" value="1"/>
</dbReference>
<dbReference type="PROSITE" id="PS01079">
    <property type="entry name" value="MOCF_BIOSYNTHESIS_2"/>
    <property type="match status" value="1"/>
</dbReference>
<dbReference type="InterPro" id="IPR001453">
    <property type="entry name" value="MoaB/Mog_dom"/>
</dbReference>